<dbReference type="SUPFAM" id="SSF56235">
    <property type="entry name" value="N-terminal nucleophile aminohydrolases (Ntn hydrolases)"/>
    <property type="match status" value="1"/>
</dbReference>
<sequence>MHISFRFIFSLITLSCATNANATFSIIAIDKETKEFGSAFASCIELNKKESNSDSINKNLNSFIDNQLVVYVPGKGIMNLQGAVENVHLLNKKAKELINNDAKNAAEVINELIQYEKENQIATENLWDSRQFLALTFDPMENIAFKEVYTGKNTSNISKGMTKETPDGRFIYVMAGNILTGEDVINALSTGFEERTGNLSDKLIGALQNVRDLNNIGDSRCINKNGTTSNFAFIRTYKGNDTLKSYTTYANSSDQIDGIDSLISKYQVN</sequence>
<feature type="coiled-coil region" evidence="1">
    <location>
        <begin position="80"/>
        <end position="125"/>
    </location>
</feature>
<dbReference type="OrthoDB" id="9790012at2"/>
<evidence type="ECO:0008006" key="5">
    <source>
        <dbReference type="Google" id="ProtNLM"/>
    </source>
</evidence>
<dbReference type="Gene3D" id="3.60.20.10">
    <property type="entry name" value="Glutamine Phosphoribosylpyrophosphate, subunit 1, domain 1"/>
    <property type="match status" value="1"/>
</dbReference>
<dbReference type="InterPro" id="IPR010430">
    <property type="entry name" value="DUF1028"/>
</dbReference>
<gene>
    <name evidence="3" type="ORF">JCM31447_15830</name>
</gene>
<dbReference type="Pfam" id="PF06267">
    <property type="entry name" value="DUF1028"/>
    <property type="match status" value="1"/>
</dbReference>
<name>A0A4P2VMM7_FLUSA</name>
<protein>
    <recommendedName>
        <fullName evidence="5">DUF1028 domain-containing protein</fullName>
    </recommendedName>
</protein>
<feature type="chain" id="PRO_5020377174" description="DUF1028 domain-containing protein" evidence="2">
    <location>
        <begin position="23"/>
        <end position="269"/>
    </location>
</feature>
<dbReference type="AlphaFoldDB" id="A0A4P2VMM7"/>
<keyword evidence="2" id="KW-0732">Signal</keyword>
<evidence type="ECO:0000313" key="3">
    <source>
        <dbReference type="EMBL" id="BBH53140.1"/>
    </source>
</evidence>
<reference evidence="3 4" key="1">
    <citation type="submission" date="2018-12" db="EMBL/GenBank/DDBJ databases">
        <title>Rubrispira sanarue gen. nov., sp., nov., a member of the order Silvanigrellales, isolated from a brackish lake in Hamamatsu Japan.</title>
        <authorList>
            <person name="Maejima Y."/>
            <person name="Iino T."/>
            <person name="Muraguchi Y."/>
            <person name="Fukuda K."/>
            <person name="Nojiri H."/>
            <person name="Ohkuma M."/>
            <person name="Moriuchi R."/>
            <person name="Dohra H."/>
            <person name="Kimbara K."/>
            <person name="Shintani M."/>
        </authorList>
    </citation>
    <scope>NUCLEOTIDE SEQUENCE [LARGE SCALE GENOMIC DNA]</scope>
    <source>
        <strain evidence="3 4">RF1110005</strain>
    </source>
</reference>
<dbReference type="EMBL" id="AP019368">
    <property type="protein sequence ID" value="BBH53140.1"/>
    <property type="molecule type" value="Genomic_DNA"/>
</dbReference>
<dbReference type="KEGG" id="sbf:JCM31447_15830"/>
<evidence type="ECO:0000256" key="2">
    <source>
        <dbReference type="SAM" id="SignalP"/>
    </source>
</evidence>
<accession>A0A4P2VMM7</accession>
<keyword evidence="4" id="KW-1185">Reference proteome</keyword>
<organism evidence="3 4">
    <name type="scientific">Fluviispira sanaruensis</name>
    <dbReference type="NCBI Taxonomy" id="2493639"/>
    <lineage>
        <taxon>Bacteria</taxon>
        <taxon>Pseudomonadati</taxon>
        <taxon>Bdellovibrionota</taxon>
        <taxon>Oligoflexia</taxon>
        <taxon>Silvanigrellales</taxon>
        <taxon>Silvanigrellaceae</taxon>
        <taxon>Fluviispira</taxon>
    </lineage>
</organism>
<dbReference type="Proteomes" id="UP000291236">
    <property type="component" value="Chromosome"/>
</dbReference>
<proteinExistence type="predicted"/>
<dbReference type="RefSeq" id="WP_130608393.1">
    <property type="nucleotide sequence ID" value="NZ_AP019368.1"/>
</dbReference>
<evidence type="ECO:0000256" key="1">
    <source>
        <dbReference type="SAM" id="Coils"/>
    </source>
</evidence>
<keyword evidence="1" id="KW-0175">Coiled coil</keyword>
<evidence type="ECO:0000313" key="4">
    <source>
        <dbReference type="Proteomes" id="UP000291236"/>
    </source>
</evidence>
<feature type="signal peptide" evidence="2">
    <location>
        <begin position="1"/>
        <end position="22"/>
    </location>
</feature>
<dbReference type="InterPro" id="IPR029055">
    <property type="entry name" value="Ntn_hydrolases_N"/>
</dbReference>